<dbReference type="RefSeq" id="WP_103854755.1">
    <property type="nucleotide sequence ID" value="NZ_CBCSDH010000003.1"/>
</dbReference>
<evidence type="ECO:0000313" key="4">
    <source>
        <dbReference type="Proteomes" id="UP000237229"/>
    </source>
</evidence>
<dbReference type="SMART" id="SM00530">
    <property type="entry name" value="HTH_XRE"/>
    <property type="match status" value="1"/>
</dbReference>
<dbReference type="InterPro" id="IPR001387">
    <property type="entry name" value="Cro/C1-type_HTH"/>
</dbReference>
<gene>
    <name evidence="3" type="ORF">C3Z13_01270</name>
</gene>
<dbReference type="Gene3D" id="1.10.260.40">
    <property type="entry name" value="lambda repressor-like DNA-binding domains"/>
    <property type="match status" value="1"/>
</dbReference>
<dbReference type="CDD" id="cd00093">
    <property type="entry name" value="HTH_XRE"/>
    <property type="match status" value="1"/>
</dbReference>
<dbReference type="InterPro" id="IPR010359">
    <property type="entry name" value="IrrE_HExxH"/>
</dbReference>
<dbReference type="SUPFAM" id="SSF47413">
    <property type="entry name" value="lambda repressor-like DNA-binding domains"/>
    <property type="match status" value="1"/>
</dbReference>
<evidence type="ECO:0000313" key="3">
    <source>
        <dbReference type="EMBL" id="POY43056.1"/>
    </source>
</evidence>
<proteinExistence type="inferred from homology"/>
<dbReference type="Gene3D" id="1.10.10.2910">
    <property type="match status" value="1"/>
</dbReference>
<accession>A0ABX4ZU40</accession>
<dbReference type="EMBL" id="PQVI01000009">
    <property type="protein sequence ID" value="POY43056.1"/>
    <property type="molecule type" value="Genomic_DNA"/>
</dbReference>
<organism evidence="3 4">
    <name type="scientific">Avibacterium endocarditidis</name>
    <dbReference type="NCBI Taxonomy" id="380674"/>
    <lineage>
        <taxon>Bacteria</taxon>
        <taxon>Pseudomonadati</taxon>
        <taxon>Pseudomonadota</taxon>
        <taxon>Gammaproteobacteria</taxon>
        <taxon>Pasteurellales</taxon>
        <taxon>Pasteurellaceae</taxon>
        <taxon>Avibacterium</taxon>
    </lineage>
</organism>
<protein>
    <submittedName>
        <fullName evidence="3">Transcriptional regulator</fullName>
    </submittedName>
</protein>
<feature type="domain" description="HTH cro/C1-type" evidence="2">
    <location>
        <begin position="6"/>
        <end position="60"/>
    </location>
</feature>
<comment type="similarity">
    <text evidence="1">Belongs to the short-chain fatty acyl-CoA assimilation regulator (ScfR) family.</text>
</comment>
<dbReference type="PANTHER" id="PTHR43236">
    <property type="entry name" value="ANTITOXIN HIGA1"/>
    <property type="match status" value="1"/>
</dbReference>
<evidence type="ECO:0000259" key="2">
    <source>
        <dbReference type="PROSITE" id="PS50943"/>
    </source>
</evidence>
<dbReference type="Pfam" id="PF01381">
    <property type="entry name" value="HTH_3"/>
    <property type="match status" value="1"/>
</dbReference>
<dbReference type="InterPro" id="IPR052345">
    <property type="entry name" value="Rad_response_metalloprotease"/>
</dbReference>
<evidence type="ECO:0000256" key="1">
    <source>
        <dbReference type="ARBA" id="ARBA00007227"/>
    </source>
</evidence>
<reference evidence="3 4" key="1">
    <citation type="submission" date="2018-02" db="EMBL/GenBank/DDBJ databases">
        <title>Classification genera of Pasteurellaceae by whole genome sequence comparison.</title>
        <authorList>
            <person name="Christensen H."/>
        </authorList>
    </citation>
    <scope>NUCLEOTIDE SEQUENCE [LARGE SCALE GENOMIC DNA]</scope>
    <source>
        <strain evidence="3 4">20186H4H1</strain>
    </source>
</reference>
<dbReference type="Proteomes" id="UP000237229">
    <property type="component" value="Unassembled WGS sequence"/>
</dbReference>
<comment type="caution">
    <text evidence="3">The sequence shown here is derived from an EMBL/GenBank/DDBJ whole genome shotgun (WGS) entry which is preliminary data.</text>
</comment>
<dbReference type="PANTHER" id="PTHR43236:SF1">
    <property type="entry name" value="BLL7220 PROTEIN"/>
    <property type="match status" value="1"/>
</dbReference>
<keyword evidence="4" id="KW-1185">Reference proteome</keyword>
<name>A0ABX4ZU40_9PAST</name>
<sequence>MIGRRLKMARTARGLSMKQLAEQVKVSANMIKKYEHNESMPSSEVLLRLLDSLKVSIDFLFRPFQVDLGEVEFRKKSNTPQKLLNQITVDVTNQVERWLILKELWMDFPIKSFVWDMSLPAINSFDDIELIANKLRMHWKLGVNPIPNMIDLLETLGIIVIVSNVENIGYRFDGLQAVVSGLPIIVVSSFWTGDRQRFTLAHELGHLILQNCSLPAGMDIEKACNRFAGAFLFPKSQILQELGNLRSRIMVRELSLLKQEYGISMAAILYRAKDLGIISDSYHKYVSIYFRKQGWHKQEPKLYASEQTHLFKQLVYRAVAEDIISEAKGAELLDISVFELMNWQNENSEA</sequence>
<dbReference type="Pfam" id="PF06114">
    <property type="entry name" value="Peptidase_M78"/>
    <property type="match status" value="1"/>
</dbReference>
<dbReference type="InterPro" id="IPR010982">
    <property type="entry name" value="Lambda_DNA-bd_dom_sf"/>
</dbReference>
<dbReference type="PROSITE" id="PS50943">
    <property type="entry name" value="HTH_CROC1"/>
    <property type="match status" value="1"/>
</dbReference>